<dbReference type="AlphaFoldDB" id="A0A0N5B2Z6"/>
<accession>A0A0N5B2Z6</accession>
<dbReference type="Proteomes" id="UP000046392">
    <property type="component" value="Unplaced"/>
</dbReference>
<proteinExistence type="predicted"/>
<evidence type="ECO:0000313" key="1">
    <source>
        <dbReference type="Proteomes" id="UP000046392"/>
    </source>
</evidence>
<organism evidence="1 2">
    <name type="scientific">Strongyloides papillosus</name>
    <name type="common">Intestinal threadworm</name>
    <dbReference type="NCBI Taxonomy" id="174720"/>
    <lineage>
        <taxon>Eukaryota</taxon>
        <taxon>Metazoa</taxon>
        <taxon>Ecdysozoa</taxon>
        <taxon>Nematoda</taxon>
        <taxon>Chromadorea</taxon>
        <taxon>Rhabditida</taxon>
        <taxon>Tylenchina</taxon>
        <taxon>Panagrolaimomorpha</taxon>
        <taxon>Strongyloidoidea</taxon>
        <taxon>Strongyloididae</taxon>
        <taxon>Strongyloides</taxon>
    </lineage>
</organism>
<dbReference type="STRING" id="174720.A0A0N5B2Z6"/>
<evidence type="ECO:0000313" key="2">
    <source>
        <dbReference type="WBParaSite" id="SPAL_0000044700.1"/>
    </source>
</evidence>
<name>A0A0N5B2Z6_STREA</name>
<keyword evidence="1" id="KW-1185">Reference proteome</keyword>
<sequence length="93" mass="10437">MINAYKIESFTKLTNGGRHSHLTISSDQRFLGFAAHGGDYEYECDQVFRLDLNDVSDMSKLSSGLGLSTMPMFVPNTTYNIGFSSNVHKVNFY</sequence>
<dbReference type="WBParaSite" id="SPAL_0000044700.1">
    <property type="protein sequence ID" value="SPAL_0000044700.1"/>
    <property type="gene ID" value="SPAL_0000044700"/>
</dbReference>
<protein>
    <submittedName>
        <fullName evidence="2">TLDc domain-containing protein</fullName>
    </submittedName>
</protein>
<reference evidence="2" key="1">
    <citation type="submission" date="2017-02" db="UniProtKB">
        <authorList>
            <consortium name="WormBaseParasite"/>
        </authorList>
    </citation>
    <scope>IDENTIFICATION</scope>
</reference>